<sequence>MFLDGFLFAGSYVCSPRVLGIASSSLSRSRSTIKHQDKQGDANNCKKTRQLQSTGHSDVHGNEEADKQAKLAAESRQTNSPPTKLPRYLRYGALPLNISVLKEVHRKAMYVRWECL</sequence>
<dbReference type="AlphaFoldDB" id="A0A1J8QME6"/>
<evidence type="ECO:0000256" key="1">
    <source>
        <dbReference type="SAM" id="MobiDB-lite"/>
    </source>
</evidence>
<accession>A0A1J8QME6</accession>
<feature type="compositionally biased region" description="Basic and acidic residues" evidence="1">
    <location>
        <begin position="57"/>
        <end position="69"/>
    </location>
</feature>
<dbReference type="OrthoDB" id="3265515at2759"/>
<dbReference type="EMBL" id="LVVM01005437">
    <property type="protein sequence ID" value="OJA10578.1"/>
    <property type="molecule type" value="Genomic_DNA"/>
</dbReference>
<feature type="region of interest" description="Disordered" evidence="1">
    <location>
        <begin position="25"/>
        <end position="86"/>
    </location>
</feature>
<name>A0A1J8QME6_9AGAM</name>
<evidence type="ECO:0000313" key="2">
    <source>
        <dbReference type="EMBL" id="OJA10578.1"/>
    </source>
</evidence>
<proteinExistence type="predicted"/>
<comment type="caution">
    <text evidence="2">The sequence shown here is derived from an EMBL/GenBank/DDBJ whole genome shotgun (WGS) entry which is preliminary data.</text>
</comment>
<evidence type="ECO:0000313" key="3">
    <source>
        <dbReference type="Proteomes" id="UP000183567"/>
    </source>
</evidence>
<organism evidence="2 3">
    <name type="scientific">Rhizopogon vesiculosus</name>
    <dbReference type="NCBI Taxonomy" id="180088"/>
    <lineage>
        <taxon>Eukaryota</taxon>
        <taxon>Fungi</taxon>
        <taxon>Dikarya</taxon>
        <taxon>Basidiomycota</taxon>
        <taxon>Agaricomycotina</taxon>
        <taxon>Agaricomycetes</taxon>
        <taxon>Agaricomycetidae</taxon>
        <taxon>Boletales</taxon>
        <taxon>Suillineae</taxon>
        <taxon>Rhizopogonaceae</taxon>
        <taxon>Rhizopogon</taxon>
    </lineage>
</organism>
<gene>
    <name evidence="2" type="ORF">AZE42_04633</name>
</gene>
<keyword evidence="3" id="KW-1185">Reference proteome</keyword>
<dbReference type="Proteomes" id="UP000183567">
    <property type="component" value="Unassembled WGS sequence"/>
</dbReference>
<reference evidence="2 3" key="1">
    <citation type="submission" date="2016-03" db="EMBL/GenBank/DDBJ databases">
        <title>Comparative genomics of the ectomycorrhizal sister species Rhizopogon vinicolor and Rhizopogon vesiculosus (Basidiomycota: Boletales) reveals a divergence of the mating type B locus.</title>
        <authorList>
            <person name="Mujic A.B."/>
            <person name="Kuo A."/>
            <person name="Tritt A."/>
            <person name="Lipzen A."/>
            <person name="Chen C."/>
            <person name="Johnson J."/>
            <person name="Sharma A."/>
            <person name="Barry K."/>
            <person name="Grigoriev I.V."/>
            <person name="Spatafora J.W."/>
        </authorList>
    </citation>
    <scope>NUCLEOTIDE SEQUENCE [LARGE SCALE GENOMIC DNA]</scope>
    <source>
        <strain evidence="2 3">AM-OR11-056</strain>
    </source>
</reference>
<protein>
    <submittedName>
        <fullName evidence="2">Uncharacterized protein</fullName>
    </submittedName>
</protein>